<organism evidence="3 4">
    <name type="scientific">Rhodophyticola porphyridii</name>
    <dbReference type="NCBI Taxonomy" id="1852017"/>
    <lineage>
        <taxon>Bacteria</taxon>
        <taxon>Pseudomonadati</taxon>
        <taxon>Pseudomonadota</taxon>
        <taxon>Alphaproteobacteria</taxon>
        <taxon>Rhodobacterales</taxon>
        <taxon>Roseobacteraceae</taxon>
        <taxon>Rhodophyticola</taxon>
    </lineage>
</organism>
<dbReference type="PROSITE" id="PS50112">
    <property type="entry name" value="PAS"/>
    <property type="match status" value="1"/>
</dbReference>
<evidence type="ECO:0000259" key="2">
    <source>
        <dbReference type="PROSITE" id="PS50112"/>
    </source>
</evidence>
<feature type="domain" description="PAS" evidence="2">
    <location>
        <begin position="399"/>
        <end position="449"/>
    </location>
</feature>
<sequence>MPDTAVIVLLVVVSVAAASCAMILSQWLLRRRGAASAHQFWQALDMPRRYVFREGYLISDPEEDECFITDPEDRATAWAALVEGLTPLNEGIPDAMQALRHRGEGFVLIGYLGSDAISVAGRTEGETLCVTVATAQEGKARQAIHKGSLDGLQAELKGLRAALDFLPVPMWREGADAQVTWANAAYFRLVRRSAELDGPLVWPIRRLFADQLDPPPDPGSFRRCQLDIPDQQEPSWYDVSMTPEEDGGTLYAARSIDRLVAAETGLRNFVQTLSKTFAHLPIGLAIFDKRRELVLFNPALLTLSTLDPEWLSSRPSLFAFLDQLRERQRMPEPKNYKAWRASLSRLEQAAQDGSYQELWTLPTGQTYRVIGRPHPDGAVAFMFEDISSEVSLTRQFRADLDLYQAVLDEGEAALAVFSKDGQLILSNDAYAGLWGIDPREMLGTMGLVEATRQWQEATRPAPVWGDIRAFASQEAERAAWSDDIVMADGRALECRVAPLKGGAMMVSFVRLSKTTEKLERLREVAGGQD</sequence>
<dbReference type="InterPro" id="IPR000014">
    <property type="entry name" value="PAS"/>
</dbReference>
<keyword evidence="1" id="KW-0472">Membrane</keyword>
<keyword evidence="1" id="KW-1133">Transmembrane helix</keyword>
<keyword evidence="1" id="KW-0812">Transmembrane</keyword>
<comment type="caution">
    <text evidence="3">The sequence shown here is derived from an EMBL/GenBank/DDBJ whole genome shotgun (WGS) entry which is preliminary data.</text>
</comment>
<protein>
    <submittedName>
        <fullName evidence="3">PAS domain-containing protein</fullName>
    </submittedName>
</protein>
<dbReference type="Proteomes" id="UP000281343">
    <property type="component" value="Unassembled WGS sequence"/>
</dbReference>
<name>A0A3L9Y469_9RHOB</name>
<dbReference type="AlphaFoldDB" id="A0A3L9Y469"/>
<dbReference type="Pfam" id="PF12860">
    <property type="entry name" value="PAS_7"/>
    <property type="match status" value="1"/>
</dbReference>
<dbReference type="OrthoDB" id="9797304at2"/>
<reference evidence="3 4" key="1">
    <citation type="submission" date="2018-10" db="EMBL/GenBank/DDBJ databases">
        <authorList>
            <person name="Jung H.S."/>
            <person name="Jeon C.O."/>
        </authorList>
    </citation>
    <scope>NUCLEOTIDE SEQUENCE [LARGE SCALE GENOMIC DNA]</scope>
    <source>
        <strain evidence="3 4">MA-7-27</strain>
    </source>
</reference>
<gene>
    <name evidence="3" type="ORF">D9R08_00995</name>
</gene>
<keyword evidence="4" id="KW-1185">Reference proteome</keyword>
<dbReference type="Pfam" id="PF13188">
    <property type="entry name" value="PAS_8"/>
    <property type="match status" value="1"/>
</dbReference>
<dbReference type="RefSeq" id="WP_121896142.1">
    <property type="nucleotide sequence ID" value="NZ_RCNT01000001.1"/>
</dbReference>
<accession>A0A3L9Y469</accession>
<dbReference type="EMBL" id="RCNT01000001">
    <property type="protein sequence ID" value="RMA43549.1"/>
    <property type="molecule type" value="Genomic_DNA"/>
</dbReference>
<evidence type="ECO:0000256" key="1">
    <source>
        <dbReference type="SAM" id="Phobius"/>
    </source>
</evidence>
<proteinExistence type="predicted"/>
<evidence type="ECO:0000313" key="4">
    <source>
        <dbReference type="Proteomes" id="UP000281343"/>
    </source>
</evidence>
<feature type="transmembrane region" description="Helical" evidence="1">
    <location>
        <begin position="6"/>
        <end position="29"/>
    </location>
</feature>
<dbReference type="SUPFAM" id="SSF55785">
    <property type="entry name" value="PYP-like sensor domain (PAS domain)"/>
    <property type="match status" value="2"/>
</dbReference>
<dbReference type="InterPro" id="IPR035965">
    <property type="entry name" value="PAS-like_dom_sf"/>
</dbReference>
<evidence type="ECO:0000313" key="3">
    <source>
        <dbReference type="EMBL" id="RMA43549.1"/>
    </source>
</evidence>